<protein>
    <submittedName>
        <fullName evidence="6">Peptidoglycan DD-metalloendopeptidase family protein</fullName>
    </submittedName>
</protein>
<dbReference type="RefSeq" id="WP_155470832.1">
    <property type="nucleotide sequence ID" value="NZ_BMKG01000019.1"/>
</dbReference>
<feature type="domain" description="M23ase beta-sheet core" evidence="3">
    <location>
        <begin position="384"/>
        <end position="482"/>
    </location>
</feature>
<dbReference type="Pfam" id="PF05569">
    <property type="entry name" value="Peptidase_M56"/>
    <property type="match status" value="1"/>
</dbReference>
<sequence length="498" mass="52596">MAYSSYPLVFLQASLTALAVCTAAWAGLLLARRRWPGLAQRRLPWLLAQLAGAASLVLAMLPGLPRYSLLPADAPAAASITAPAGGSAPLAGGGTGSDDLDEAERLPLLGWLWLACYGGGLAWHAGRWHRAHRAVRGLLHAGERCDVQTHPAFAAVHAATPPVREVDAPIAPMLAGLRRPALLLPRHLRAFPAEQQQLIVAHELAHLRRRDHLWQHAGVLLQTLLWFIPAAHGLRAHLHWALELGCDRAVLAGRPAATRRSYAAALVAQLAVQVDARHAGTPLAALGFGWSATGAAALADRIRMIRDTGPAAPAPLAGAIALLLLAPLCGASVLLQPQPGWRDEPGMPAPPQATVAPAVRWQAPLAQVQVTSDFGTTNRPSGKPHRGMDLRAMRGTLVMAPADGMVAVSTDTYAGGQRYGKVVVIEHADGLRTLYAHLDKRTVRAGDQVRAGQQIGTSGATGKVTGPHLHFEVQRGGAQVDPRDVLGASLPPMASTRR</sequence>
<keyword evidence="2" id="KW-0812">Transmembrane</keyword>
<dbReference type="OrthoDB" id="9815245at2"/>
<evidence type="ECO:0000313" key="8">
    <source>
        <dbReference type="Proteomes" id="UP000622638"/>
    </source>
</evidence>
<evidence type="ECO:0000259" key="3">
    <source>
        <dbReference type="Pfam" id="PF01551"/>
    </source>
</evidence>
<name>A0A6I3SW82_9BURK</name>
<evidence type="ECO:0000313" key="5">
    <source>
        <dbReference type="EMBL" id="GGC14873.1"/>
    </source>
</evidence>
<proteinExistence type="predicted"/>
<reference evidence="5" key="4">
    <citation type="submission" date="2024-05" db="EMBL/GenBank/DDBJ databases">
        <authorList>
            <person name="Sun Q."/>
            <person name="Zhou Y."/>
        </authorList>
    </citation>
    <scope>NUCLEOTIDE SEQUENCE</scope>
    <source>
        <strain evidence="5">CGMCC 1.15931</strain>
    </source>
</reference>
<dbReference type="AlphaFoldDB" id="A0A6I3SW82"/>
<keyword evidence="2" id="KW-1133">Transmembrane helix</keyword>
<dbReference type="InterPro" id="IPR016047">
    <property type="entry name" value="M23ase_b-sheet_dom"/>
</dbReference>
<dbReference type="InterPro" id="IPR011055">
    <property type="entry name" value="Dup_hybrid_motif"/>
</dbReference>
<evidence type="ECO:0000256" key="2">
    <source>
        <dbReference type="SAM" id="Phobius"/>
    </source>
</evidence>
<dbReference type="Pfam" id="PF01551">
    <property type="entry name" value="Peptidase_M23"/>
    <property type="match status" value="1"/>
</dbReference>
<feature type="transmembrane region" description="Helical" evidence="2">
    <location>
        <begin position="6"/>
        <end position="31"/>
    </location>
</feature>
<dbReference type="Proteomes" id="UP000430634">
    <property type="component" value="Unassembled WGS sequence"/>
</dbReference>
<dbReference type="PANTHER" id="PTHR21666">
    <property type="entry name" value="PEPTIDASE-RELATED"/>
    <property type="match status" value="1"/>
</dbReference>
<dbReference type="GO" id="GO:0004222">
    <property type="term" value="F:metalloendopeptidase activity"/>
    <property type="evidence" value="ECO:0007669"/>
    <property type="project" value="TreeGrafter"/>
</dbReference>
<evidence type="ECO:0000313" key="6">
    <source>
        <dbReference type="EMBL" id="MTV53521.1"/>
    </source>
</evidence>
<gene>
    <name evidence="5" type="ORF">GCM10011572_40340</name>
    <name evidence="6" type="ORF">GM672_12365</name>
</gene>
<dbReference type="CDD" id="cd12797">
    <property type="entry name" value="M23_peptidase"/>
    <property type="match status" value="1"/>
</dbReference>
<dbReference type="InterPro" id="IPR008756">
    <property type="entry name" value="Peptidase_M56"/>
</dbReference>
<dbReference type="SUPFAM" id="SSF51261">
    <property type="entry name" value="Duplicated hybrid motif"/>
    <property type="match status" value="1"/>
</dbReference>
<comment type="caution">
    <text evidence="6">The sequence shown here is derived from an EMBL/GenBank/DDBJ whole genome shotgun (WGS) entry which is preliminary data.</text>
</comment>
<keyword evidence="2" id="KW-0472">Membrane</keyword>
<dbReference type="Gene3D" id="2.70.70.10">
    <property type="entry name" value="Glucose Permease (Domain IIA)"/>
    <property type="match status" value="1"/>
</dbReference>
<feature type="region of interest" description="Disordered" evidence="1">
    <location>
        <begin position="475"/>
        <end position="498"/>
    </location>
</feature>
<reference evidence="5" key="1">
    <citation type="journal article" date="2014" name="Int. J. Syst. Evol. Microbiol.">
        <title>Complete genome of a new Firmicutes species belonging to the dominant human colonic microbiota ('Ruminococcus bicirculans') reveals two chromosomes and a selective capacity to utilize plant glucans.</title>
        <authorList>
            <consortium name="NISC Comparative Sequencing Program"/>
            <person name="Wegmann U."/>
            <person name="Louis P."/>
            <person name="Goesmann A."/>
            <person name="Henrissat B."/>
            <person name="Duncan S.H."/>
            <person name="Flint H.J."/>
        </authorList>
    </citation>
    <scope>NUCLEOTIDE SEQUENCE</scope>
    <source>
        <strain evidence="5">CGMCC 1.15931</strain>
    </source>
</reference>
<reference evidence="6 7" key="3">
    <citation type="submission" date="2019-11" db="EMBL/GenBank/DDBJ databases">
        <title>Type strains purchased from KCTC, JCM and DSMZ.</title>
        <authorList>
            <person name="Lu H."/>
        </authorList>
    </citation>
    <scope>NUCLEOTIDE SEQUENCE [LARGE SCALE GENOMIC DNA]</scope>
    <source>
        <strain evidence="6 7">KCTC 52429</strain>
    </source>
</reference>
<dbReference type="PANTHER" id="PTHR21666:SF270">
    <property type="entry name" value="MUREIN HYDROLASE ACTIVATOR ENVC"/>
    <property type="match status" value="1"/>
</dbReference>
<reference evidence="8" key="2">
    <citation type="journal article" date="2019" name="Int. J. Syst. Evol. Microbiol.">
        <title>The Global Catalogue of Microorganisms (GCM) 10K type strain sequencing project: providing services to taxonomists for standard genome sequencing and annotation.</title>
        <authorList>
            <consortium name="The Broad Institute Genomics Platform"/>
            <consortium name="The Broad Institute Genome Sequencing Center for Infectious Disease"/>
            <person name="Wu L."/>
            <person name="Ma J."/>
        </authorList>
    </citation>
    <scope>NUCLEOTIDE SEQUENCE [LARGE SCALE GENOMIC DNA]</scope>
    <source>
        <strain evidence="8">CGMCC 1.15931</strain>
    </source>
</reference>
<dbReference type="EMBL" id="BMKG01000019">
    <property type="protein sequence ID" value="GGC14873.1"/>
    <property type="molecule type" value="Genomic_DNA"/>
</dbReference>
<dbReference type="EMBL" id="WNKZ01000030">
    <property type="protein sequence ID" value="MTV53521.1"/>
    <property type="molecule type" value="Genomic_DNA"/>
</dbReference>
<evidence type="ECO:0000259" key="4">
    <source>
        <dbReference type="Pfam" id="PF05569"/>
    </source>
</evidence>
<feature type="domain" description="Peptidase M56" evidence="4">
    <location>
        <begin position="171"/>
        <end position="305"/>
    </location>
</feature>
<evidence type="ECO:0000313" key="7">
    <source>
        <dbReference type="Proteomes" id="UP000430634"/>
    </source>
</evidence>
<accession>A0A6I3SW82</accession>
<keyword evidence="8" id="KW-1185">Reference proteome</keyword>
<dbReference type="CDD" id="cd07341">
    <property type="entry name" value="M56_BlaR1_MecR1_like"/>
    <property type="match status" value="1"/>
</dbReference>
<dbReference type="InterPro" id="IPR050570">
    <property type="entry name" value="Cell_wall_metabolism_enzyme"/>
</dbReference>
<evidence type="ECO:0000256" key="1">
    <source>
        <dbReference type="SAM" id="MobiDB-lite"/>
    </source>
</evidence>
<dbReference type="Proteomes" id="UP000622638">
    <property type="component" value="Unassembled WGS sequence"/>
</dbReference>
<organism evidence="6 7">
    <name type="scientific">Pseudoduganella buxea</name>
    <dbReference type="NCBI Taxonomy" id="1949069"/>
    <lineage>
        <taxon>Bacteria</taxon>
        <taxon>Pseudomonadati</taxon>
        <taxon>Pseudomonadota</taxon>
        <taxon>Betaproteobacteria</taxon>
        <taxon>Burkholderiales</taxon>
        <taxon>Oxalobacteraceae</taxon>
        <taxon>Telluria group</taxon>
        <taxon>Pseudoduganella</taxon>
    </lineage>
</organism>
<feature type="transmembrane region" description="Helical" evidence="2">
    <location>
        <begin position="43"/>
        <end position="61"/>
    </location>
</feature>